<evidence type="ECO:0000313" key="3">
    <source>
        <dbReference type="Proteomes" id="UP000836402"/>
    </source>
</evidence>
<proteinExistence type="predicted"/>
<organism evidence="2 3">
    <name type="scientific">Tilletia caries</name>
    <name type="common">wheat bunt fungus</name>
    <dbReference type="NCBI Taxonomy" id="13290"/>
    <lineage>
        <taxon>Eukaryota</taxon>
        <taxon>Fungi</taxon>
        <taxon>Dikarya</taxon>
        <taxon>Basidiomycota</taxon>
        <taxon>Ustilaginomycotina</taxon>
        <taxon>Exobasidiomycetes</taxon>
        <taxon>Tilletiales</taxon>
        <taxon>Tilletiaceae</taxon>
        <taxon>Tilletia</taxon>
    </lineage>
</organism>
<evidence type="ECO:0000256" key="1">
    <source>
        <dbReference type="SAM" id="MobiDB-lite"/>
    </source>
</evidence>
<evidence type="ECO:0000313" key="2">
    <source>
        <dbReference type="EMBL" id="CAD6956241.1"/>
    </source>
</evidence>
<name>A0ABN7J706_9BASI</name>
<keyword evidence="3" id="KW-1185">Reference proteome</keyword>
<accession>A0ABN7J706</accession>
<feature type="region of interest" description="Disordered" evidence="1">
    <location>
        <begin position="71"/>
        <end position="150"/>
    </location>
</feature>
<sequence>MIFRSLKTMDDAMWDRIPTSISALENMHSIYYLCWETNMDLITGLQCLQELAELLEDEYAAEKLGIATRYKHQADKRQKGRKRTAADPSEGYENDGRAPDSTADLKKGEKAQKAAEKKLAKEEPAPQPDSETTAQNVPTVRKRKHPPGHVLSYSHTAQTCYITSALEVLFASFLRCKEEWLALKDKMVQGGGLSILTASLELRESAYGHKTPAAQQKKINASRDMVIEYVIQTMRWYAPQEHGNWAWISRIIAEETQFQRRPDRPFVPPLS</sequence>
<gene>
    <name evidence="2" type="ORF">JKIAZH3_G225</name>
</gene>
<dbReference type="EMBL" id="CAJHJG010006320">
    <property type="protein sequence ID" value="CAD6956241.1"/>
    <property type="molecule type" value="Genomic_DNA"/>
</dbReference>
<reference evidence="2" key="1">
    <citation type="submission" date="2020-10" db="EMBL/GenBank/DDBJ databases">
        <authorList>
            <person name="Sedaghatjoo S."/>
        </authorList>
    </citation>
    <scope>NUCLEOTIDE SEQUENCE</scope>
    <source>
        <strain evidence="2">AZH3</strain>
    </source>
</reference>
<feature type="compositionally biased region" description="Polar residues" evidence="1">
    <location>
        <begin position="129"/>
        <end position="138"/>
    </location>
</feature>
<comment type="caution">
    <text evidence="2">The sequence shown here is derived from an EMBL/GenBank/DDBJ whole genome shotgun (WGS) entry which is preliminary data.</text>
</comment>
<dbReference type="Proteomes" id="UP000836402">
    <property type="component" value="Unassembled WGS sequence"/>
</dbReference>
<protein>
    <submittedName>
        <fullName evidence="2">Uncharacterized protein</fullName>
    </submittedName>
</protein>
<feature type="compositionally biased region" description="Basic and acidic residues" evidence="1">
    <location>
        <begin position="94"/>
        <end position="124"/>
    </location>
</feature>